<feature type="compositionally biased region" description="Low complexity" evidence="1">
    <location>
        <begin position="41"/>
        <end position="70"/>
    </location>
</feature>
<evidence type="ECO:0000256" key="1">
    <source>
        <dbReference type="SAM" id="MobiDB-lite"/>
    </source>
</evidence>
<dbReference type="AlphaFoldDB" id="Q6Z0V0"/>
<gene>
    <name evidence="2" type="primary">OSJNBb0070J06.5</name>
</gene>
<feature type="region of interest" description="Disordered" evidence="1">
    <location>
        <begin position="1"/>
        <end position="132"/>
    </location>
</feature>
<proteinExistence type="predicted"/>
<organism evidence="2 3">
    <name type="scientific">Oryza sativa subsp. japonica</name>
    <name type="common">Rice</name>
    <dbReference type="NCBI Taxonomy" id="39947"/>
    <lineage>
        <taxon>Eukaryota</taxon>
        <taxon>Viridiplantae</taxon>
        <taxon>Streptophyta</taxon>
        <taxon>Embryophyta</taxon>
        <taxon>Tracheophyta</taxon>
        <taxon>Spermatophyta</taxon>
        <taxon>Magnoliopsida</taxon>
        <taxon>Liliopsida</taxon>
        <taxon>Poales</taxon>
        <taxon>Poaceae</taxon>
        <taxon>BOP clade</taxon>
        <taxon>Oryzoideae</taxon>
        <taxon>Oryzeae</taxon>
        <taxon>Oryzinae</taxon>
        <taxon>Oryza</taxon>
        <taxon>Oryza sativa</taxon>
    </lineage>
</organism>
<sequence length="166" mass="18742">MDDAASGDEAAMAARWVRRSGARRRATRRRWRLRGGKGHLAPGNAAASDEAAAGTPSPSSSSATQRSPTTHVHDRCMPVPFPPRYRLPRPIFGRRRAPSGRHGPTLLRSSPALPYRPAYSQGQRRVRKRRNRGGEREMVMMWHIDMWDPRWSHLATTSDKIRVKTT</sequence>
<evidence type="ECO:0000313" key="3">
    <source>
        <dbReference type="Proteomes" id="UP000000763"/>
    </source>
</evidence>
<evidence type="ECO:0000313" key="2">
    <source>
        <dbReference type="EMBL" id="BAD05633.1"/>
    </source>
</evidence>
<reference evidence="3" key="1">
    <citation type="journal article" date="2005" name="Nature">
        <title>The map-based sequence of the rice genome.</title>
        <authorList>
            <consortium name="International rice genome sequencing project (IRGSP)"/>
            <person name="Matsumoto T."/>
            <person name="Wu J."/>
            <person name="Kanamori H."/>
            <person name="Katayose Y."/>
            <person name="Fujisawa M."/>
            <person name="Namiki N."/>
            <person name="Mizuno H."/>
            <person name="Yamamoto K."/>
            <person name="Antonio B.A."/>
            <person name="Baba T."/>
            <person name="Sakata K."/>
            <person name="Nagamura Y."/>
            <person name="Aoki H."/>
            <person name="Arikawa K."/>
            <person name="Arita K."/>
            <person name="Bito T."/>
            <person name="Chiden Y."/>
            <person name="Fujitsuka N."/>
            <person name="Fukunaka R."/>
            <person name="Hamada M."/>
            <person name="Harada C."/>
            <person name="Hayashi A."/>
            <person name="Hijishita S."/>
            <person name="Honda M."/>
            <person name="Hosokawa S."/>
            <person name="Ichikawa Y."/>
            <person name="Idonuma A."/>
            <person name="Iijima M."/>
            <person name="Ikeda M."/>
            <person name="Ikeno M."/>
            <person name="Ito K."/>
            <person name="Ito S."/>
            <person name="Ito T."/>
            <person name="Ito Y."/>
            <person name="Ito Y."/>
            <person name="Iwabuchi A."/>
            <person name="Kamiya K."/>
            <person name="Karasawa W."/>
            <person name="Kurita K."/>
            <person name="Katagiri S."/>
            <person name="Kikuta A."/>
            <person name="Kobayashi H."/>
            <person name="Kobayashi N."/>
            <person name="Machita K."/>
            <person name="Maehara T."/>
            <person name="Masukawa M."/>
            <person name="Mizubayashi T."/>
            <person name="Mukai Y."/>
            <person name="Nagasaki H."/>
            <person name="Nagata Y."/>
            <person name="Naito S."/>
            <person name="Nakashima M."/>
            <person name="Nakama Y."/>
            <person name="Nakamichi Y."/>
            <person name="Nakamura M."/>
            <person name="Meguro A."/>
            <person name="Negishi M."/>
            <person name="Ohta I."/>
            <person name="Ohta T."/>
            <person name="Okamoto M."/>
            <person name="Ono N."/>
            <person name="Saji S."/>
            <person name="Sakaguchi M."/>
            <person name="Sakai K."/>
            <person name="Shibata M."/>
            <person name="Shimokawa T."/>
            <person name="Song J."/>
            <person name="Takazaki Y."/>
            <person name="Terasawa K."/>
            <person name="Tsugane M."/>
            <person name="Tsuji K."/>
            <person name="Ueda S."/>
            <person name="Waki K."/>
            <person name="Yamagata H."/>
            <person name="Yamamoto M."/>
            <person name="Yamamoto S."/>
            <person name="Yamane H."/>
            <person name="Yoshiki S."/>
            <person name="Yoshihara R."/>
            <person name="Yukawa K."/>
            <person name="Zhong H."/>
            <person name="Yano M."/>
            <person name="Yuan Q."/>
            <person name="Ouyang S."/>
            <person name="Liu J."/>
            <person name="Jones K.M."/>
            <person name="Gansberger K."/>
            <person name="Moffat K."/>
            <person name="Hill J."/>
            <person name="Bera J."/>
            <person name="Fadrosh D."/>
            <person name="Jin S."/>
            <person name="Johri S."/>
            <person name="Kim M."/>
            <person name="Overton L."/>
            <person name="Reardon M."/>
            <person name="Tsitrin T."/>
            <person name="Vuong H."/>
            <person name="Weaver B."/>
            <person name="Ciecko A."/>
            <person name="Tallon L."/>
            <person name="Jackson J."/>
            <person name="Pai G."/>
            <person name="Aken S.V."/>
            <person name="Utterback T."/>
            <person name="Reidmuller S."/>
            <person name="Feldblyum T."/>
            <person name="Hsiao J."/>
            <person name="Zismann V."/>
            <person name="Iobst S."/>
            <person name="de Vazeille A.R."/>
            <person name="Buell C.R."/>
            <person name="Ying K."/>
            <person name="Li Y."/>
            <person name="Lu T."/>
            <person name="Huang Y."/>
            <person name="Zhao Q."/>
            <person name="Feng Q."/>
            <person name="Zhang L."/>
            <person name="Zhu J."/>
            <person name="Weng Q."/>
            <person name="Mu J."/>
            <person name="Lu Y."/>
            <person name="Fan D."/>
            <person name="Liu Y."/>
            <person name="Guan J."/>
            <person name="Zhang Y."/>
            <person name="Yu S."/>
            <person name="Liu X."/>
            <person name="Zhang Y."/>
            <person name="Hong G."/>
            <person name="Han B."/>
            <person name="Choisne N."/>
            <person name="Demange N."/>
            <person name="Orjeda G."/>
            <person name="Samain S."/>
            <person name="Cattolico L."/>
            <person name="Pelletier E."/>
            <person name="Couloux A."/>
            <person name="Segurens B."/>
            <person name="Wincker P."/>
            <person name="D'Hont A."/>
            <person name="Scarpelli C."/>
            <person name="Weissenbach J."/>
            <person name="Salanoubat M."/>
            <person name="Quetier F."/>
            <person name="Yu Y."/>
            <person name="Kim H.R."/>
            <person name="Rambo T."/>
            <person name="Currie J."/>
            <person name="Collura K."/>
            <person name="Luo M."/>
            <person name="Yang T."/>
            <person name="Ammiraju J.S.S."/>
            <person name="Engler F."/>
            <person name="Soderlund C."/>
            <person name="Wing R.A."/>
            <person name="Palmer L.E."/>
            <person name="de la Bastide M."/>
            <person name="Spiegel L."/>
            <person name="Nascimento L."/>
            <person name="Zutavern T."/>
            <person name="O'Shaughnessy A."/>
            <person name="Dike S."/>
            <person name="Dedhia N."/>
            <person name="Preston R."/>
            <person name="Balija V."/>
            <person name="McCombie W.R."/>
            <person name="Chow T."/>
            <person name="Chen H."/>
            <person name="Chung M."/>
            <person name="Chen C."/>
            <person name="Shaw J."/>
            <person name="Wu H."/>
            <person name="Hsiao K."/>
            <person name="Chao Y."/>
            <person name="Chu M."/>
            <person name="Cheng C."/>
            <person name="Hour A."/>
            <person name="Lee P."/>
            <person name="Lin S."/>
            <person name="Lin Y."/>
            <person name="Liou J."/>
            <person name="Liu S."/>
            <person name="Hsing Y."/>
            <person name="Raghuvanshi S."/>
            <person name="Mohanty A."/>
            <person name="Bharti A.K."/>
            <person name="Gaur A."/>
            <person name="Gupta V."/>
            <person name="Kumar D."/>
            <person name="Ravi V."/>
            <person name="Vij S."/>
            <person name="Kapur A."/>
            <person name="Khurana P."/>
            <person name="Khurana P."/>
            <person name="Khurana J.P."/>
            <person name="Tyagi A.K."/>
            <person name="Gaikwad K."/>
            <person name="Singh A."/>
            <person name="Dalal V."/>
            <person name="Srivastava S."/>
            <person name="Dixit A."/>
            <person name="Pal A.K."/>
            <person name="Ghazi I.A."/>
            <person name="Yadav M."/>
            <person name="Pandit A."/>
            <person name="Bhargava A."/>
            <person name="Sureshbabu K."/>
            <person name="Batra K."/>
            <person name="Sharma T.R."/>
            <person name="Mohapatra T."/>
            <person name="Singh N.K."/>
            <person name="Messing J."/>
            <person name="Nelson A.B."/>
            <person name="Fuks G."/>
            <person name="Kavchok S."/>
            <person name="Keizer G."/>
            <person name="Linton E."/>
            <person name="Llaca V."/>
            <person name="Song R."/>
            <person name="Tanyolac B."/>
            <person name="Young S."/>
            <person name="Ho-Il K."/>
            <person name="Hahn J.H."/>
            <person name="Sangsakoo G."/>
            <person name="Vanavichit A."/>
            <person name="de Mattos Luiz.A.T."/>
            <person name="Zimmer P.D."/>
            <person name="Malone G."/>
            <person name="Dellagostin O."/>
            <person name="de Oliveira A.C."/>
            <person name="Bevan M."/>
            <person name="Bancroft I."/>
            <person name="Minx P."/>
            <person name="Cordum H."/>
            <person name="Wilson R."/>
            <person name="Cheng Z."/>
            <person name="Jin W."/>
            <person name="Jiang J."/>
            <person name="Leong S.A."/>
            <person name="Iwama H."/>
            <person name="Gojobori T."/>
            <person name="Itoh T."/>
            <person name="Niimura Y."/>
            <person name="Fujii Y."/>
            <person name="Habara T."/>
            <person name="Sakai H."/>
            <person name="Sato Y."/>
            <person name="Wilson G."/>
            <person name="Kumar K."/>
            <person name="McCouch S."/>
            <person name="Juretic N."/>
            <person name="Hoen D."/>
            <person name="Wright S."/>
            <person name="Bruskiewich R."/>
            <person name="Bureau T."/>
            <person name="Miyao A."/>
            <person name="Hirochika H."/>
            <person name="Nishikawa T."/>
            <person name="Kadowaki K."/>
            <person name="Sugiura M."/>
            <person name="Burr B."/>
            <person name="Sasaki T."/>
        </authorList>
    </citation>
    <scope>NUCLEOTIDE SEQUENCE [LARGE SCALE GENOMIC DNA]</scope>
    <source>
        <strain evidence="3">cv. Nipponbare</strain>
    </source>
</reference>
<name>Q6Z0V0_ORYSJ</name>
<feature type="compositionally biased region" description="Basic residues" evidence="1">
    <location>
        <begin position="16"/>
        <end position="37"/>
    </location>
</feature>
<reference evidence="3" key="2">
    <citation type="journal article" date="2008" name="Nucleic Acids Res.">
        <title>The rice annotation project database (RAP-DB): 2008 update.</title>
        <authorList>
            <consortium name="The rice annotation project (RAP)"/>
        </authorList>
    </citation>
    <scope>GENOME REANNOTATION</scope>
    <source>
        <strain evidence="3">cv. Nipponbare</strain>
    </source>
</reference>
<protein>
    <submittedName>
        <fullName evidence="2">Uncharacterized protein</fullName>
    </submittedName>
</protein>
<dbReference type="EMBL" id="AP005478">
    <property type="protein sequence ID" value="BAD05633.1"/>
    <property type="molecule type" value="Genomic_DNA"/>
</dbReference>
<accession>Q6Z0V0</accession>
<dbReference type="Proteomes" id="UP000000763">
    <property type="component" value="Chromosome 8"/>
</dbReference>